<dbReference type="Proteomes" id="UP001500503">
    <property type="component" value="Unassembled WGS sequence"/>
</dbReference>
<sequence>MTLRLEQECGLWLEGRMPGQDRFGRLPSETVQPAFILSPATAVVAATSTQAPFGSLRRDLRQSRSWLGMAEIPS</sequence>
<dbReference type="EMBL" id="BAABHF010000019">
    <property type="protein sequence ID" value="GAA4494581.1"/>
    <property type="molecule type" value="Genomic_DNA"/>
</dbReference>
<comment type="caution">
    <text evidence="1">The sequence shown here is derived from an EMBL/GenBank/DDBJ whole genome shotgun (WGS) entry which is preliminary data.</text>
</comment>
<proteinExistence type="predicted"/>
<accession>A0ABP8PX54</accession>
<gene>
    <name evidence="1" type="ORF">GCM10023191_034010</name>
</gene>
<protein>
    <submittedName>
        <fullName evidence="1">Uncharacterized protein</fullName>
    </submittedName>
</protein>
<organism evidence="1 2">
    <name type="scientific">Actinoallomurus oryzae</name>
    <dbReference type="NCBI Taxonomy" id="502180"/>
    <lineage>
        <taxon>Bacteria</taxon>
        <taxon>Bacillati</taxon>
        <taxon>Actinomycetota</taxon>
        <taxon>Actinomycetes</taxon>
        <taxon>Streptosporangiales</taxon>
        <taxon>Thermomonosporaceae</taxon>
        <taxon>Actinoallomurus</taxon>
    </lineage>
</organism>
<keyword evidence="2" id="KW-1185">Reference proteome</keyword>
<evidence type="ECO:0000313" key="1">
    <source>
        <dbReference type="EMBL" id="GAA4494581.1"/>
    </source>
</evidence>
<evidence type="ECO:0000313" key="2">
    <source>
        <dbReference type="Proteomes" id="UP001500503"/>
    </source>
</evidence>
<name>A0ABP8PX54_9ACTN</name>
<reference evidence="2" key="1">
    <citation type="journal article" date="2019" name="Int. J. Syst. Evol. Microbiol.">
        <title>The Global Catalogue of Microorganisms (GCM) 10K type strain sequencing project: providing services to taxonomists for standard genome sequencing and annotation.</title>
        <authorList>
            <consortium name="The Broad Institute Genomics Platform"/>
            <consortium name="The Broad Institute Genome Sequencing Center for Infectious Disease"/>
            <person name="Wu L."/>
            <person name="Ma J."/>
        </authorList>
    </citation>
    <scope>NUCLEOTIDE SEQUENCE [LARGE SCALE GENOMIC DNA]</scope>
    <source>
        <strain evidence="2">JCM 17933</strain>
    </source>
</reference>